<gene>
    <name evidence="2" type="ORF">GCM10012282_61140</name>
</gene>
<comment type="caution">
    <text evidence="2">The sequence shown here is derived from an EMBL/GenBank/DDBJ whole genome shotgun (WGS) entry which is preliminary data.</text>
</comment>
<evidence type="ECO:0000313" key="2">
    <source>
        <dbReference type="EMBL" id="GGJ55833.1"/>
    </source>
</evidence>
<dbReference type="AlphaFoldDB" id="A0A917LB14"/>
<reference evidence="2" key="2">
    <citation type="submission" date="2020-09" db="EMBL/GenBank/DDBJ databases">
        <authorList>
            <person name="Sun Q."/>
            <person name="Zhou Y."/>
        </authorList>
    </citation>
    <scope>NUCLEOTIDE SEQUENCE</scope>
    <source>
        <strain evidence="2">CGMCC 4.7272</strain>
    </source>
</reference>
<feature type="region of interest" description="Disordered" evidence="1">
    <location>
        <begin position="1"/>
        <end position="26"/>
    </location>
</feature>
<sequence length="275" mass="29619">MDRLRGTHEERQTNATNPSQNEPPIQRSVTLGTVLRIYDARTAESVVAAPARRALTRVEAHAPVFGTTALRVLLVADVLARALEIGGTPVWAVLAGEEQVPELRAGAAALGIRPFEDRRDVGPEFAEAQLIHVVSRGDGATDGIRLDVAPVDSTDSAGAHGDVDPATLRLALLTHPRSEPVHLTPAALADAGSTLAHWRRSVAVWAGQPSRPVPEEVRQELRAAWEDDLDLPAVLDVLRRVETLDGMPDGARFETYAYADRILGLELTREIGSST</sequence>
<reference evidence="2" key="1">
    <citation type="journal article" date="2014" name="Int. J. Syst. Evol. Microbiol.">
        <title>Complete genome sequence of Corynebacterium casei LMG S-19264T (=DSM 44701T), isolated from a smear-ripened cheese.</title>
        <authorList>
            <consortium name="US DOE Joint Genome Institute (JGI-PGF)"/>
            <person name="Walter F."/>
            <person name="Albersmeier A."/>
            <person name="Kalinowski J."/>
            <person name="Ruckert C."/>
        </authorList>
    </citation>
    <scope>NUCLEOTIDE SEQUENCE</scope>
    <source>
        <strain evidence="2">CGMCC 4.7272</strain>
    </source>
</reference>
<dbReference type="Proteomes" id="UP000625682">
    <property type="component" value="Unassembled WGS sequence"/>
</dbReference>
<organism evidence="2 3">
    <name type="scientific">Streptomyces lacrimifluminis</name>
    <dbReference type="NCBI Taxonomy" id="1500077"/>
    <lineage>
        <taxon>Bacteria</taxon>
        <taxon>Bacillati</taxon>
        <taxon>Actinomycetota</taxon>
        <taxon>Actinomycetes</taxon>
        <taxon>Kitasatosporales</taxon>
        <taxon>Streptomycetaceae</taxon>
        <taxon>Streptomyces</taxon>
    </lineage>
</organism>
<name>A0A917LB14_9ACTN</name>
<feature type="compositionally biased region" description="Basic and acidic residues" evidence="1">
    <location>
        <begin position="1"/>
        <end position="12"/>
    </location>
</feature>
<protein>
    <recommendedName>
        <fullName evidence="4">Cysteinyl-tRNA synthetase</fullName>
    </recommendedName>
</protein>
<keyword evidence="3" id="KW-1185">Reference proteome</keyword>
<dbReference type="Gene3D" id="1.20.120.640">
    <property type="entry name" value="Anticodon-binding domain of a subclass of class I aminoacyl-tRNA synthetases"/>
    <property type="match status" value="1"/>
</dbReference>
<proteinExistence type="predicted"/>
<accession>A0A917LB14</accession>
<evidence type="ECO:0000313" key="3">
    <source>
        <dbReference type="Proteomes" id="UP000625682"/>
    </source>
</evidence>
<evidence type="ECO:0000256" key="1">
    <source>
        <dbReference type="SAM" id="MobiDB-lite"/>
    </source>
</evidence>
<dbReference type="EMBL" id="BMMU01000025">
    <property type="protein sequence ID" value="GGJ55833.1"/>
    <property type="molecule type" value="Genomic_DNA"/>
</dbReference>
<evidence type="ECO:0008006" key="4">
    <source>
        <dbReference type="Google" id="ProtNLM"/>
    </source>
</evidence>
<feature type="compositionally biased region" description="Polar residues" evidence="1">
    <location>
        <begin position="13"/>
        <end position="26"/>
    </location>
</feature>